<feature type="compositionally biased region" description="Basic residues" evidence="1">
    <location>
        <begin position="1564"/>
        <end position="1580"/>
    </location>
</feature>
<feature type="region of interest" description="Disordered" evidence="1">
    <location>
        <begin position="535"/>
        <end position="570"/>
    </location>
</feature>
<feature type="region of interest" description="Disordered" evidence="1">
    <location>
        <begin position="1125"/>
        <end position="1190"/>
    </location>
</feature>
<dbReference type="Proteomes" id="UP001152320">
    <property type="component" value="Chromosome 23"/>
</dbReference>
<protein>
    <submittedName>
        <fullName evidence="2">Uncharacterized protein</fullName>
    </submittedName>
</protein>
<feature type="compositionally biased region" description="Basic residues" evidence="1">
    <location>
        <begin position="1166"/>
        <end position="1175"/>
    </location>
</feature>
<feature type="compositionally biased region" description="Low complexity" evidence="1">
    <location>
        <begin position="1253"/>
        <end position="1264"/>
    </location>
</feature>
<feature type="region of interest" description="Disordered" evidence="1">
    <location>
        <begin position="240"/>
        <end position="260"/>
    </location>
</feature>
<feature type="compositionally biased region" description="Basic and acidic residues" evidence="1">
    <location>
        <begin position="1712"/>
        <end position="1840"/>
    </location>
</feature>
<feature type="compositionally biased region" description="Basic and acidic residues" evidence="1">
    <location>
        <begin position="662"/>
        <end position="678"/>
    </location>
</feature>
<organism evidence="2 3">
    <name type="scientific">Holothuria leucospilota</name>
    <name type="common">Black long sea cucumber</name>
    <name type="synonym">Mertensiothuria leucospilota</name>
    <dbReference type="NCBI Taxonomy" id="206669"/>
    <lineage>
        <taxon>Eukaryota</taxon>
        <taxon>Metazoa</taxon>
        <taxon>Echinodermata</taxon>
        <taxon>Eleutherozoa</taxon>
        <taxon>Echinozoa</taxon>
        <taxon>Holothuroidea</taxon>
        <taxon>Aspidochirotacea</taxon>
        <taxon>Aspidochirotida</taxon>
        <taxon>Holothuriidae</taxon>
        <taxon>Holothuria</taxon>
    </lineage>
</organism>
<gene>
    <name evidence="2" type="ORF">HOLleu_41592</name>
</gene>
<reference evidence="2" key="1">
    <citation type="submission" date="2021-10" db="EMBL/GenBank/DDBJ databases">
        <title>Tropical sea cucumber genome reveals ecological adaptation and Cuvierian tubules defense mechanism.</title>
        <authorList>
            <person name="Chen T."/>
        </authorList>
    </citation>
    <scope>NUCLEOTIDE SEQUENCE</scope>
    <source>
        <strain evidence="2">Nanhai2018</strain>
        <tissue evidence="2">Muscle</tissue>
    </source>
</reference>
<feature type="region of interest" description="Disordered" evidence="1">
    <location>
        <begin position="471"/>
        <end position="519"/>
    </location>
</feature>
<dbReference type="CDD" id="cd06503">
    <property type="entry name" value="ATP-synt_Fo_b"/>
    <property type="match status" value="1"/>
</dbReference>
<feature type="compositionally biased region" description="Acidic residues" evidence="1">
    <location>
        <begin position="966"/>
        <end position="993"/>
    </location>
</feature>
<feature type="compositionally biased region" description="Acidic residues" evidence="1">
    <location>
        <begin position="1639"/>
        <end position="1657"/>
    </location>
</feature>
<feature type="compositionally biased region" description="Polar residues" evidence="1">
    <location>
        <begin position="487"/>
        <end position="504"/>
    </location>
</feature>
<dbReference type="EMBL" id="JAIZAY010000023">
    <property type="protein sequence ID" value="KAJ8019837.1"/>
    <property type="molecule type" value="Genomic_DNA"/>
</dbReference>
<feature type="compositionally biased region" description="Polar residues" evidence="1">
    <location>
        <begin position="872"/>
        <end position="893"/>
    </location>
</feature>
<feature type="compositionally biased region" description="Low complexity" evidence="1">
    <location>
        <begin position="950"/>
        <end position="962"/>
    </location>
</feature>
<feature type="region of interest" description="Disordered" evidence="1">
    <location>
        <begin position="943"/>
        <end position="1082"/>
    </location>
</feature>
<dbReference type="PANTHER" id="PTHR21937:SF5">
    <property type="entry name" value="GENE 973-RELATED"/>
    <property type="match status" value="1"/>
</dbReference>
<feature type="compositionally biased region" description="Basic and acidic residues" evidence="1">
    <location>
        <begin position="1620"/>
        <end position="1638"/>
    </location>
</feature>
<feature type="region of interest" description="Disordered" evidence="1">
    <location>
        <begin position="1231"/>
        <end position="1840"/>
    </location>
</feature>
<dbReference type="InterPro" id="IPR031440">
    <property type="entry name" value="DUF4670"/>
</dbReference>
<evidence type="ECO:0000313" key="3">
    <source>
        <dbReference type="Proteomes" id="UP001152320"/>
    </source>
</evidence>
<accession>A0A9Q0YBQ4</accession>
<feature type="compositionally biased region" description="Basic and acidic residues" evidence="1">
    <location>
        <begin position="1156"/>
        <end position="1165"/>
    </location>
</feature>
<feature type="compositionally biased region" description="Polar residues" evidence="1">
    <location>
        <begin position="1378"/>
        <end position="1387"/>
    </location>
</feature>
<comment type="caution">
    <text evidence="2">The sequence shown here is derived from an EMBL/GenBank/DDBJ whole genome shotgun (WGS) entry which is preliminary data.</text>
</comment>
<evidence type="ECO:0000256" key="1">
    <source>
        <dbReference type="SAM" id="MobiDB-lite"/>
    </source>
</evidence>
<feature type="compositionally biased region" description="Low complexity" evidence="1">
    <location>
        <begin position="1068"/>
        <end position="1078"/>
    </location>
</feature>
<dbReference type="Pfam" id="PF15709">
    <property type="entry name" value="DUF4670"/>
    <property type="match status" value="1"/>
</dbReference>
<feature type="compositionally biased region" description="Basic and acidic residues" evidence="1">
    <location>
        <begin position="1231"/>
        <end position="1244"/>
    </location>
</feature>
<dbReference type="OrthoDB" id="6162046at2759"/>
<feature type="compositionally biased region" description="Basic and acidic residues" evidence="1">
    <location>
        <begin position="602"/>
        <end position="632"/>
    </location>
</feature>
<feature type="region of interest" description="Disordered" evidence="1">
    <location>
        <begin position="588"/>
        <end position="924"/>
    </location>
</feature>
<feature type="compositionally biased region" description="Polar residues" evidence="1">
    <location>
        <begin position="1396"/>
        <end position="1426"/>
    </location>
</feature>
<feature type="compositionally biased region" description="Basic and acidic residues" evidence="1">
    <location>
        <begin position="1443"/>
        <end position="1470"/>
    </location>
</feature>
<keyword evidence="3" id="KW-1185">Reference proteome</keyword>
<feature type="compositionally biased region" description="Basic and acidic residues" evidence="1">
    <location>
        <begin position="692"/>
        <end position="708"/>
    </location>
</feature>
<feature type="compositionally biased region" description="Low complexity" evidence="1">
    <location>
        <begin position="1328"/>
        <end position="1342"/>
    </location>
</feature>
<evidence type="ECO:0000313" key="2">
    <source>
        <dbReference type="EMBL" id="KAJ8019837.1"/>
    </source>
</evidence>
<feature type="compositionally biased region" description="Polar residues" evidence="1">
    <location>
        <begin position="735"/>
        <end position="745"/>
    </location>
</feature>
<sequence length="1972" mass="217163">MAHGNFGLSLLSRGVGEQRHSGKSQKVEVLLEPEDYFNIQRKGYYLPPIHHQAWTNEELSPRTVHAHKTYTTRKGALLLYAEDLALSYPSEHRPKAKRKSLEAEDSKYFNTMKDLRSAILSYGAKDQQEYNVFMGFNNSKMNNFNSPRSVRPGFSAKRYLANWSKSWDDSILNYLRSEGHLWDKNLFESNSVMPSMYRRINDDMSHVPPPYRVTRNMLISPGDIVTYEFYRIRPDDMEYGSGDRSGHLQQPHPSPETGISSSGMIAAIARDGEKIPHPVVYSQLDRSEQQLVLQKLILQGAAHHNQGRLEDVQEDLHGSQVMMLDMNQAIANLVTSNSENLLAGGNVFSIPEVPTEEPYTDSTPSESSWPDVVEKVVYEEVAPQILKSASFSAVQPLPPIATPKQQTLDLKGSAQSTVLSHGQVDFKLPEIGKGVPLPGISAQVSNESIQDLKRGKDGDVVSNVYYSEVNLSESEEDKGHDDFVDNKTVTQSPQQTGSRHTGMSNEIKESGSRLSSGNQLSQSFEDLSLADEQLTSMKGGVVPKNRTESMRSYKKSRGKGSAGSSRSDILQGDEDAISVIGSVISAPSERAASGEAGLAKEALSESKEKAVEETQEHEENAYEKEKEDEKASISRGPVEIPTGSDLNEEENEHSDSQALVTDSEKIGDSKEAMSKEGMYDSQMAISENEGSFSKDEDARSLKDREVSSRNDVAPSGDDQVGGTAEVRERPASLASGKSKNPSAISQELDGASVLDGASGLEVTSELGGESDLDGASRVDGKSGLIGTSGLDDASGLEDAPGQDGILQVASTSELDNASGLDGAFGLEGASGLDGTSGLNGTSGLDGAAGQDGASGVDGTPVLSSGDADGEPSSDSPHQEVQSSQKLPTASIGSDLTEDAPVSENSFPKSKRRTSIPSEAGSVRSLQDGIFSLSEFFTNFSYASRQDSDRSSWWSGRGSMPSSLASDADDTEIASLEEDNSETGDDWPQVDEMNDQVLGGPSTAQSSSGAEKNFKHDEIDSQALPTDDSVLIQNGLPSADGHSGLESDTDLMEEAGSNVASRKSDGIARSRQSSSRASSLMDQLEEEAAAIAEAVLQRPKSGRDLAEDAQLAAALWRERLGQLFQVARPPPDDTQSMIERRRKNSFDGSSVASLDVGHWDGSDLRTGRKHRSRRDRRVSSAQATVDLIDDSPGHLRAASLADSEVKVVITLSEDDADDESDGLASRAFSVRDEISRASSRVEAKPKSALSIRLGSSKSGRQSSQSILPESSENIEIAPSPSFQGPPPISQSPTPSGRSARSAHSRLSQTERRSPSVLQKSDDVGERSASRISSHSRSKSATSIPDRVPSEKENLTAKPDSVEQSETLEDVVVEVISQDPPKTTLSEGSVQELLMKGESTTSVDEISKETAISTKTNEVPPSAPQQKVSGGDSLQLDVTNFGVGDRADVSTKSSQRRDSESKEDEELKKIVEDTGLLSRASEAASSKKSKGSKSSKSQKSDKSSTKSGKSQKSGKDDKNMEKTKEFVVSMPHDDKQDYLAYKPAAPEPEEKIPQETGKAKPLAPKPPKKPKKEKTKKVKKPKKTDAKKEEPTAVPKKDEDNKDKHPVEPAKEKEEETTEDKDESRKDAEPQKEDGDVAEKSEEENDEEEEGEVREEVESPEFIIIHEPKPLVEHPSVMESHEDANMSEVETEYTEDSSHRPGSLSRSQARAAKRAAENERKKREIDRKRREKEEARRKAQEEQERKERIMREFEEERHKKEEQIRLKKEAEEEAKRRAEQAQKERARQAELAAERERKQQEEYKRKLEELAKKKKEEDRIKQEMEAQRLKEEAERRKEEEEMLAKMAEEERLEYERRKQEEELLAQIKAEEERVRRELEAKLAQEEAERLALEMAKRQKELEIRMKFNRELNAEANIFAHSQEMTRAFTWSYFELLEYLGIPIPDHLREKYLKGQLVPKTHGEVHEDIKDSGDS</sequence>
<feature type="compositionally biased region" description="Basic and acidic residues" evidence="1">
    <location>
        <begin position="1511"/>
        <end position="1535"/>
    </location>
</feature>
<proteinExistence type="predicted"/>
<feature type="compositionally biased region" description="Basic and acidic residues" evidence="1">
    <location>
        <begin position="1581"/>
        <end position="1612"/>
    </location>
</feature>
<dbReference type="PANTHER" id="PTHR21937">
    <property type="entry name" value="CCDC66 DOMAIN-CONTAINING PROTEIN"/>
    <property type="match status" value="1"/>
</dbReference>
<name>A0A9Q0YBQ4_HOLLE</name>
<feature type="compositionally biased region" description="Basic and acidic residues" evidence="1">
    <location>
        <begin position="1307"/>
        <end position="1327"/>
    </location>
</feature>